<dbReference type="PROSITE" id="PS50985">
    <property type="entry name" value="GRAS"/>
    <property type="match status" value="1"/>
</dbReference>
<comment type="caution">
    <text evidence="3">Lacks conserved residue(s) required for the propagation of feature annotation.</text>
</comment>
<dbReference type="Pfam" id="PF03514">
    <property type="entry name" value="GRAS"/>
    <property type="match status" value="1"/>
</dbReference>
<comment type="similarity">
    <text evidence="3">Belongs to the GRAS family.</text>
</comment>
<feature type="region of interest" description="Leucine repeat I (LRI)" evidence="3">
    <location>
        <begin position="153"/>
        <end position="213"/>
    </location>
</feature>
<reference evidence="5" key="2">
    <citation type="submission" date="2018-12" db="EMBL/GenBank/DDBJ databases">
        <authorList>
            <person name="Yang F."/>
            <person name="Zhu G."/>
            <person name="Wei Y."/>
        </authorList>
    </citation>
    <scope>NUCLEOTIDE SEQUENCE</scope>
</reference>
<keyword evidence="2" id="KW-0804">Transcription</keyword>
<evidence type="ECO:0000256" key="3">
    <source>
        <dbReference type="PROSITE-ProRule" id="PRU01191"/>
    </source>
</evidence>
<accession>A0A515HGT1</accession>
<sequence>MHPSIRPSSSYKFRYHYLIILPLYFSNLFQILSIKLLFPMKIPKTSGGDSQTALHHPPKPLDSSPLYEPTSVLDPHITSSPSAAAAAPAGGLCAAPSLPWDPTPFPLSITPSANAASDDWPDPLSFLLADMDDPCSFFPDLSHTTPPPPEADGSHIDPLIRAAHAIEIGDLNSSLSILARLNFLLPCSTGAPLHRAAFHFKDALLSFLPIPDRPIPEPPLSAIELVRRIAAHKAFSDLSPIPQFTSFTANQTLLEYLETASSLHLIDFDLGLGGQWSSFAHDLAARSRAARLPPPPLRITAIVSDETAETALAADNLRDFARGIGLRLTVEFVRLNAIGGVRLAAGEAVAVVLTPTIFRLIGVSVLRFVRRAAARVVLVVDGEGYCGSVGSFSRRFASGLEYFAAVMEVVEAGAAAVGAGEEAVRRIERALFRPRIFAAVATAAASMGDWKELMASAGMVVAEVSEFTESQAEWLLRRAPVEGFHVARKEGALVLSWKGRELSSTSAWRCR</sequence>
<proteinExistence type="evidence at transcript level"/>
<feature type="transmembrane region" description="Helical" evidence="4">
    <location>
        <begin position="15"/>
        <end position="38"/>
    </location>
</feature>
<keyword evidence="1" id="KW-0805">Transcription regulation</keyword>
<keyword evidence="4" id="KW-1133">Transmembrane helix</keyword>
<organism evidence="5">
    <name type="scientific">Cymbidium goeringii</name>
    <dbReference type="NCBI Taxonomy" id="112607"/>
    <lineage>
        <taxon>Eukaryota</taxon>
        <taxon>Viridiplantae</taxon>
        <taxon>Streptophyta</taxon>
        <taxon>Embryophyta</taxon>
        <taxon>Tracheophyta</taxon>
        <taxon>Spermatophyta</taxon>
        <taxon>Magnoliopsida</taxon>
        <taxon>Liliopsida</taxon>
        <taxon>Asparagales</taxon>
        <taxon>Orchidaceae</taxon>
        <taxon>Epidendroideae</taxon>
        <taxon>Cymbidieae</taxon>
        <taxon>Cymbidiinae</taxon>
        <taxon>Cymbidium</taxon>
    </lineage>
</organism>
<evidence type="ECO:0000256" key="4">
    <source>
        <dbReference type="SAM" id="Phobius"/>
    </source>
</evidence>
<dbReference type="EMBL" id="MK282586">
    <property type="protein sequence ID" value="QDL88626.1"/>
    <property type="molecule type" value="mRNA"/>
</dbReference>
<dbReference type="InterPro" id="IPR005202">
    <property type="entry name" value="TF_GRAS"/>
</dbReference>
<evidence type="ECO:0000256" key="2">
    <source>
        <dbReference type="ARBA" id="ARBA00023163"/>
    </source>
</evidence>
<keyword evidence="4" id="KW-0472">Membrane</keyword>
<protein>
    <submittedName>
        <fullName evidence="5">Scarecrow-like protein 15-like isoform X1</fullName>
    </submittedName>
</protein>
<name>A0A515HGT1_9ASPA</name>
<dbReference type="PANTHER" id="PTHR31636">
    <property type="entry name" value="OSJNBA0084A10.13 PROTEIN-RELATED"/>
    <property type="match status" value="1"/>
</dbReference>
<evidence type="ECO:0000256" key="1">
    <source>
        <dbReference type="ARBA" id="ARBA00023015"/>
    </source>
</evidence>
<reference evidence="5" key="1">
    <citation type="journal article" date="2017" name="BMC Genomics">
        <title>Integrated mRNA and microRNA transcriptome variations in the multi-tepal mutant provide insights into the floral patterning of the orchid Cymbidium goeringii.</title>
        <authorList>
            <person name="Yang F."/>
            <person name="Zhu G."/>
            <person name="Wang Z."/>
            <person name="Liu H."/>
            <person name="Xu Q."/>
            <person name="Huang D."/>
            <person name="Zhao C."/>
        </authorList>
    </citation>
    <scope>NUCLEOTIDE SEQUENCE</scope>
</reference>
<dbReference type="AlphaFoldDB" id="A0A515HGT1"/>
<feature type="region of interest" description="SAW" evidence="3">
    <location>
        <begin position="441"/>
        <end position="509"/>
    </location>
</feature>
<keyword evidence="4" id="KW-0812">Transmembrane</keyword>
<evidence type="ECO:0000313" key="5">
    <source>
        <dbReference type="EMBL" id="QDL88626.1"/>
    </source>
</evidence>
<feature type="region of interest" description="Leucine repeat II (LRII)" evidence="3">
    <location>
        <begin position="312"/>
        <end position="344"/>
    </location>
</feature>